<feature type="transmembrane region" description="Helical" evidence="1">
    <location>
        <begin position="754"/>
        <end position="771"/>
    </location>
</feature>
<feature type="transmembrane region" description="Helical" evidence="1">
    <location>
        <begin position="599"/>
        <end position="618"/>
    </location>
</feature>
<dbReference type="EMBL" id="WTPW01000312">
    <property type="protein sequence ID" value="KAF0524640.1"/>
    <property type="molecule type" value="Genomic_DNA"/>
</dbReference>
<dbReference type="Proteomes" id="UP000439903">
    <property type="component" value="Unassembled WGS sequence"/>
</dbReference>
<dbReference type="OrthoDB" id="2413930at2759"/>
<reference evidence="2 3" key="1">
    <citation type="journal article" date="2019" name="Environ. Microbiol.">
        <title>At the nexus of three kingdoms: the genome of the mycorrhizal fungus Gigaspora margarita provides insights into plant, endobacterial and fungal interactions.</title>
        <authorList>
            <person name="Venice F."/>
            <person name="Ghignone S."/>
            <person name="Salvioli di Fossalunga A."/>
            <person name="Amselem J."/>
            <person name="Novero M."/>
            <person name="Xianan X."/>
            <person name="Sedzielewska Toro K."/>
            <person name="Morin E."/>
            <person name="Lipzen A."/>
            <person name="Grigoriev I.V."/>
            <person name="Henrissat B."/>
            <person name="Martin F.M."/>
            <person name="Bonfante P."/>
        </authorList>
    </citation>
    <scope>NUCLEOTIDE SEQUENCE [LARGE SCALE GENOMIC DNA]</scope>
    <source>
        <strain evidence="2 3">BEG34</strain>
    </source>
</reference>
<keyword evidence="2" id="KW-0675">Receptor</keyword>
<protein>
    <submittedName>
        <fullName evidence="2">Transient receptor potential cation channel subfamily a member 1-like</fullName>
    </submittedName>
</protein>
<keyword evidence="3" id="KW-1185">Reference proteome</keyword>
<keyword evidence="1" id="KW-1133">Transmembrane helix</keyword>
<keyword evidence="1" id="KW-0812">Transmembrane</keyword>
<keyword evidence="1" id="KW-0472">Membrane</keyword>
<evidence type="ECO:0000313" key="2">
    <source>
        <dbReference type="EMBL" id="KAF0524640.1"/>
    </source>
</evidence>
<organism evidence="2 3">
    <name type="scientific">Gigaspora margarita</name>
    <dbReference type="NCBI Taxonomy" id="4874"/>
    <lineage>
        <taxon>Eukaryota</taxon>
        <taxon>Fungi</taxon>
        <taxon>Fungi incertae sedis</taxon>
        <taxon>Mucoromycota</taxon>
        <taxon>Glomeromycotina</taxon>
        <taxon>Glomeromycetes</taxon>
        <taxon>Diversisporales</taxon>
        <taxon>Gigasporaceae</taxon>
        <taxon>Gigaspora</taxon>
    </lineage>
</organism>
<feature type="transmembrane region" description="Helical" evidence="1">
    <location>
        <begin position="777"/>
        <end position="796"/>
    </location>
</feature>
<name>A0A8H4END1_GIGMA</name>
<evidence type="ECO:0000313" key="3">
    <source>
        <dbReference type="Proteomes" id="UP000439903"/>
    </source>
</evidence>
<evidence type="ECO:0000256" key="1">
    <source>
        <dbReference type="SAM" id="Phobius"/>
    </source>
</evidence>
<proteinExistence type="predicted"/>
<feature type="transmembrane region" description="Helical" evidence="1">
    <location>
        <begin position="816"/>
        <end position="838"/>
    </location>
</feature>
<sequence length="942" mass="110684">MTSNPDNSYVVSIEENKEILEIVCSPNLKHVAALHENNDISLWSITSQEKSLTNVKTIHIDNIRTKEKRFEISENKYVSIRKIFAISDIKQGSISHDRTNSYNFKIFDFETEQEIKLTFPDWQKEIDFLSFIENGDIIMVNIKYYRAYVFSSKGKDNLTWDCKSMIELQYFSQIYITPKGKLILFNDTIYEITMWDIEILSVKARVLIEWLHTLKHIEISDNEALLVVCAEYKSSKETNLYVCSTETGINLSSLTAKFVIDRFHLIASNKGERLLIHYINISGKYTISLMDPYDLKNPINANKLFENKQIQEQYIIKSDKIIYTNDGKVFIEQLVDDNWVEYLRKELKDTNRITTLSKMPIDLITKIIEESSYDPPHSDEFVGRFLRWGLELDDKSVILTVVDFNYRTNKWNPDDKKRQLDILPSFYADVKNYIIHCEVLENDDLIAITRIGVFIWTYNKLCGVKMHYYWNDWDNRLEEFIFDKSKFKSLLTDRTPGRILPFSSYETIRRNSDIEFGEGKALLFKQFLENNINEVFYLTCYGKNLMRALIKLKDDKWIRLLGKSCIDKCVKDNNFLISKISLLNIIFENFKVLSENHPAFIASALSLLGFVIPFNIVIPNSTSSHLSKYGGYYHLSKTSYFDILTSILWVHWISFQKRFQNKLQNFQNSHPFLNSIVKRVIDFYNVGHSTTVLAIPLPNFVSYPKDYNFWEELLLPKPNPFVYLNNIEKINEEFYRYLNGEALLNFKWNTSWNFVDLVAIIFATATSINWLKNGSAPTWAITFSVLFLEIRFILFFRANKFFGIYLAMIMKTVDKVISFLIIFGLFILALAHSLHLLIGSEPEISQGNSNFIIAEIELLYMLPHQRRKENWFPYVIFYECHVIKLRDHAMDIQKDKWSGYIKPYISKNLSETLLLPVEQPSLKKIEDDIEELRNYQRRLVAI</sequence>
<comment type="caution">
    <text evidence="2">The sequence shown here is derived from an EMBL/GenBank/DDBJ whole genome shotgun (WGS) entry which is preliminary data.</text>
</comment>
<dbReference type="AlphaFoldDB" id="A0A8H4END1"/>
<accession>A0A8H4END1</accession>
<gene>
    <name evidence="2" type="ORF">F8M41_015093</name>
</gene>
<dbReference type="SUPFAM" id="SSF82171">
    <property type="entry name" value="DPP6 N-terminal domain-like"/>
    <property type="match status" value="1"/>
</dbReference>